<dbReference type="InterPro" id="IPR008928">
    <property type="entry name" value="6-hairpin_glycosidase_sf"/>
</dbReference>
<evidence type="ECO:0000259" key="1">
    <source>
        <dbReference type="Pfam" id="PF03190"/>
    </source>
</evidence>
<dbReference type="Gene3D" id="1.50.10.10">
    <property type="match status" value="2"/>
</dbReference>
<sequence length="678" mass="77693">MSAQRFNRLRFEKSPYLLQHAQNPVDWYPWCDEAFERAKKEDKPIFLSIGYSTCHWCHVMEKESFEDEEVAKILNENFVCVKVDREERPDLDALYMEACVAINGSGGWPLTIIMTPDKKPFFAATYIPKKSRFGMKGLLELLPEIAKLWKERRNEVLSVAEQVTRLLQSKPASAKKEPELSILYSAYNALYVEFDEGYAGFGVSPKFPMPHRLGFLLRYWKRRKERAALYMVEKTLQAMRQGGIYDQIGFGFHRYSTDRQWLVPHFEKMIYDQALLVYTYCEAYQATKNPLYAKTALETVEFVLREMRSKEGAFYTALDADSEGVEGKYYVWTLSEIEEVLPKDLAQLACSFFSVTKQGNFVLENEKSANVLSLSELGVLENPLFEEIRKKLFEARQKRVRPSLDDKILTDMNGLVIAALSKASYTLDEPKLSDFAEECARFILEKMTTQEGGLYHRFKEEAGINALLDDYAFLCFGLLELYEATFKEAYLQTALDLVKFALNHFWDAQEGGFYTTADFEKEVLVRKKQVYDGAIPSGNSVMLLNLLRLSRLTASTELEEKAYELAKWGCGVISTHPEEATFFLQALDFALGPTKEVVVVGKKDNNTNTTLRRIAQLFSPRKTLLLKPIGEEESIERLAPFTKGMKMINDKPTIYVCTNFACDTPTTELESVLKVLEG</sequence>
<dbReference type="InterPro" id="IPR024705">
    <property type="entry name" value="Ssp411"/>
</dbReference>
<dbReference type="AlphaFoldDB" id="A0A2R6A855"/>
<dbReference type="CDD" id="cd02955">
    <property type="entry name" value="SSP411"/>
    <property type="match status" value="1"/>
</dbReference>
<dbReference type="PANTHER" id="PTHR42899">
    <property type="entry name" value="SPERMATOGENESIS-ASSOCIATED PROTEIN 20"/>
    <property type="match status" value="1"/>
</dbReference>
<dbReference type="Gene3D" id="3.40.30.10">
    <property type="entry name" value="Glutaredoxin"/>
    <property type="match status" value="1"/>
</dbReference>
<protein>
    <recommendedName>
        <fullName evidence="1">Spermatogenesis-associated protein 20-like TRX domain-containing protein</fullName>
    </recommendedName>
</protein>
<dbReference type="Pfam" id="PF03190">
    <property type="entry name" value="Thioredox_DsbH"/>
    <property type="match status" value="1"/>
</dbReference>
<dbReference type="PANTHER" id="PTHR42899:SF1">
    <property type="entry name" value="SPERMATOGENESIS-ASSOCIATED PROTEIN 20"/>
    <property type="match status" value="1"/>
</dbReference>
<dbReference type="InterPro" id="IPR012341">
    <property type="entry name" value="6hp_glycosidase-like_sf"/>
</dbReference>
<reference evidence="2 3" key="1">
    <citation type="submission" date="2017-04" db="EMBL/GenBank/DDBJ databases">
        <title>Novel microbial lineages endemic to geothermal iron-oxide mats fill important gaps in the evolutionary history of Archaea.</title>
        <authorList>
            <person name="Jay Z.J."/>
            <person name="Beam J.P."/>
            <person name="Dlakic M."/>
            <person name="Rusch D.B."/>
            <person name="Kozubal M.A."/>
            <person name="Inskeep W.P."/>
        </authorList>
    </citation>
    <scope>NUCLEOTIDE SEQUENCE [LARGE SCALE GENOMIC DNA]</scope>
    <source>
        <strain evidence="2">OSP_D</strain>
    </source>
</reference>
<organism evidence="2 3">
    <name type="scientific">Candidatus Marsarchaeota G1 archaeon OSP_D</name>
    <dbReference type="NCBI Taxonomy" id="1978155"/>
    <lineage>
        <taxon>Archaea</taxon>
        <taxon>Candidatus Marsarchaeota</taxon>
        <taxon>Candidatus Marsarchaeota group 1</taxon>
    </lineage>
</organism>
<dbReference type="Proteomes" id="UP000240880">
    <property type="component" value="Unassembled WGS sequence"/>
</dbReference>
<dbReference type="EMBL" id="NEXC01000068">
    <property type="protein sequence ID" value="PSN82519.1"/>
    <property type="molecule type" value="Genomic_DNA"/>
</dbReference>
<dbReference type="InterPro" id="IPR004879">
    <property type="entry name" value="Ssp411-like_TRX"/>
</dbReference>
<evidence type="ECO:0000313" key="2">
    <source>
        <dbReference type="EMBL" id="PSN82519.1"/>
    </source>
</evidence>
<feature type="domain" description="Spermatogenesis-associated protein 20-like TRX" evidence="1">
    <location>
        <begin position="7"/>
        <end position="167"/>
    </location>
</feature>
<comment type="caution">
    <text evidence="2">The sequence shown here is derived from an EMBL/GenBank/DDBJ whole genome shotgun (WGS) entry which is preliminary data.</text>
</comment>
<dbReference type="SUPFAM" id="SSF52833">
    <property type="entry name" value="Thioredoxin-like"/>
    <property type="match status" value="1"/>
</dbReference>
<accession>A0A2R6A855</accession>
<evidence type="ECO:0000313" key="3">
    <source>
        <dbReference type="Proteomes" id="UP000240880"/>
    </source>
</evidence>
<dbReference type="InterPro" id="IPR036249">
    <property type="entry name" value="Thioredoxin-like_sf"/>
</dbReference>
<name>A0A2R6A855_9ARCH</name>
<dbReference type="SUPFAM" id="SSF48208">
    <property type="entry name" value="Six-hairpin glycosidases"/>
    <property type="match status" value="1"/>
</dbReference>
<proteinExistence type="predicted"/>
<dbReference type="GO" id="GO:0005975">
    <property type="term" value="P:carbohydrate metabolic process"/>
    <property type="evidence" value="ECO:0007669"/>
    <property type="project" value="InterPro"/>
</dbReference>
<dbReference type="PIRSF" id="PIRSF006402">
    <property type="entry name" value="UCP006402_thioredoxin"/>
    <property type="match status" value="1"/>
</dbReference>
<gene>
    <name evidence="2" type="ORF">B9Q01_07780</name>
</gene>